<keyword evidence="14" id="KW-0175">Coiled coil</keyword>
<gene>
    <name evidence="19" type="ORF">AMYX_23540</name>
</gene>
<dbReference type="PANTHER" id="PTHR32309">
    <property type="entry name" value="TYROSINE-PROTEIN KINASE"/>
    <property type="match status" value="1"/>
</dbReference>
<evidence type="ECO:0000256" key="11">
    <source>
        <dbReference type="ARBA" id="ARBA00023136"/>
    </source>
</evidence>
<comment type="subcellular location">
    <subcellularLocation>
        <location evidence="1">Cell inner membrane</location>
        <topology evidence="1">Multi-pass membrane protein</topology>
    </subcellularLocation>
</comment>
<evidence type="ECO:0000259" key="17">
    <source>
        <dbReference type="Pfam" id="PF13614"/>
    </source>
</evidence>
<evidence type="ECO:0000256" key="5">
    <source>
        <dbReference type="ARBA" id="ARBA00022679"/>
    </source>
</evidence>
<dbReference type="InterPro" id="IPR027417">
    <property type="entry name" value="P-loop_NTPase"/>
</dbReference>
<dbReference type="Proteomes" id="UP000503640">
    <property type="component" value="Unassembled WGS sequence"/>
</dbReference>
<evidence type="ECO:0000256" key="12">
    <source>
        <dbReference type="ARBA" id="ARBA00023137"/>
    </source>
</evidence>
<keyword evidence="20" id="KW-1185">Reference proteome</keyword>
<feature type="domain" description="Tyrosine-protein kinase G-rich" evidence="18">
    <location>
        <begin position="404"/>
        <end position="479"/>
    </location>
</feature>
<reference evidence="20" key="1">
    <citation type="journal article" date="2020" name="Appl. Environ. Microbiol.">
        <title>Diazotrophic Anaeromyxobacter Isolates from Soils.</title>
        <authorList>
            <person name="Masuda Y."/>
            <person name="Yamanaka H."/>
            <person name="Xu Z.X."/>
            <person name="Shiratori Y."/>
            <person name="Aono T."/>
            <person name="Amachi S."/>
            <person name="Senoo K."/>
            <person name="Itoh H."/>
        </authorList>
    </citation>
    <scope>NUCLEOTIDE SEQUENCE [LARGE SCALE GENOMIC DNA]</scope>
    <source>
        <strain evidence="20">R267</strain>
    </source>
</reference>
<keyword evidence="5" id="KW-0808">Transferase</keyword>
<keyword evidence="8 19" id="KW-0418">Kinase</keyword>
<accession>A0A7I9VMH9</accession>
<evidence type="ECO:0000256" key="2">
    <source>
        <dbReference type="ARBA" id="ARBA00008883"/>
    </source>
</evidence>
<sequence>MPDPPEPIRLAGAPEPGTSPARGAGLPEPQLLRDEDEGGYVATLFESRYLIAASALAALLAGVAYVLLATPTWKSEATVQIDEKNKTLAGLEDLTTALTDANPADAEIELLRSRSLLGAVVDQLDLAVEAHPRTFPLVGAAARRLHTGPGLAAAPLGLASYAWGGEQLQVAELALGDELMGRWLDLVALGEGRFELRGLGGELLAAGEVGKPAEGAGQRILVERLVARPGTHFRVRARWREAVIDELKERIRVAEQGRKTGVIGLSLSGPDRALVPAILDTLVHSYVQQNVQRKSAEAAKTLQFIEEQLPALKARVDAAESALSRFRQSKGSLDLPAEAQAMLDRSVEVDKTLSDLELQQADLSGRFTGAHPLVAATRQKMERLQAERAALAEKMRALPQQELETARLTRDARSSGELYVLLLNKAQDLRVVKSGTLGNVRVVDGAMRPYEPASPKPLLSCALALALGLVGGVGMAFVRGSLKGGLEDPDAIAALTGLSVYATVPHSDRQAAVARGRPEPGAPAAALAVEDPADGAVEALRRLRTNLQFALTNSRNNVIAIEGPVAAVGKSFVCCNFAHILADAGRRVLLVDADLRRGQLHRAFGGERAPGLSDVLAGEATLATAVRTTKDARLAFLSCGTHRARPSEMLASPRLKSLLEEAARAYDVVLVDTPSVLAVTDAALVARFAGVNLLVLKAGAHPPREIALALKHLKDGGAALRGLVINDAVIGSSRYGRYARYGYQRYEYGGER</sequence>
<evidence type="ECO:0000256" key="4">
    <source>
        <dbReference type="ARBA" id="ARBA00022519"/>
    </source>
</evidence>
<dbReference type="PANTHER" id="PTHR32309:SF32">
    <property type="entry name" value="TYROSINE-PROTEIN KINASE ETK-RELATED"/>
    <property type="match status" value="1"/>
</dbReference>
<protein>
    <submittedName>
        <fullName evidence="19">Tyrosine kinase BceF</fullName>
    </submittedName>
</protein>
<dbReference type="GO" id="GO:0005886">
    <property type="term" value="C:plasma membrane"/>
    <property type="evidence" value="ECO:0007669"/>
    <property type="project" value="UniProtKB-SubCell"/>
</dbReference>
<keyword evidence="7" id="KW-0547">Nucleotide-binding</keyword>
<dbReference type="InterPro" id="IPR005702">
    <property type="entry name" value="Wzc-like_C"/>
</dbReference>
<keyword evidence="4" id="KW-0997">Cell inner membrane</keyword>
<evidence type="ECO:0000256" key="6">
    <source>
        <dbReference type="ARBA" id="ARBA00022692"/>
    </source>
</evidence>
<dbReference type="InterPro" id="IPR025669">
    <property type="entry name" value="AAA_dom"/>
</dbReference>
<proteinExistence type="inferred from homology"/>
<evidence type="ECO:0000256" key="9">
    <source>
        <dbReference type="ARBA" id="ARBA00022840"/>
    </source>
</evidence>
<evidence type="ECO:0000259" key="18">
    <source>
        <dbReference type="Pfam" id="PF13807"/>
    </source>
</evidence>
<keyword evidence="11" id="KW-0472">Membrane</keyword>
<evidence type="ECO:0000256" key="8">
    <source>
        <dbReference type="ARBA" id="ARBA00022777"/>
    </source>
</evidence>
<feature type="region of interest" description="Disordered" evidence="15">
    <location>
        <begin position="1"/>
        <end position="32"/>
    </location>
</feature>
<dbReference type="NCBIfam" id="TIGR01007">
    <property type="entry name" value="eps_fam"/>
    <property type="match status" value="1"/>
</dbReference>
<dbReference type="InterPro" id="IPR003856">
    <property type="entry name" value="LPS_length_determ_N"/>
</dbReference>
<keyword evidence="10" id="KW-1133">Transmembrane helix</keyword>
<dbReference type="RefSeq" id="WP_176065366.1">
    <property type="nucleotide sequence ID" value="NZ_BJTG01000005.1"/>
</dbReference>
<keyword evidence="9" id="KW-0067">ATP-binding</keyword>
<dbReference type="InterPro" id="IPR050445">
    <property type="entry name" value="Bact_polysacc_biosynth/exp"/>
</dbReference>
<evidence type="ECO:0000313" key="20">
    <source>
        <dbReference type="Proteomes" id="UP000503640"/>
    </source>
</evidence>
<evidence type="ECO:0000256" key="7">
    <source>
        <dbReference type="ARBA" id="ARBA00022741"/>
    </source>
</evidence>
<dbReference type="GO" id="GO:0005524">
    <property type="term" value="F:ATP binding"/>
    <property type="evidence" value="ECO:0007669"/>
    <property type="project" value="UniProtKB-KW"/>
</dbReference>
<evidence type="ECO:0000313" key="19">
    <source>
        <dbReference type="EMBL" id="GEJ57613.1"/>
    </source>
</evidence>
<dbReference type="Pfam" id="PF13807">
    <property type="entry name" value="GNVR"/>
    <property type="match status" value="1"/>
</dbReference>
<dbReference type="GO" id="GO:0042802">
    <property type="term" value="F:identical protein binding"/>
    <property type="evidence" value="ECO:0007669"/>
    <property type="project" value="UniProtKB-ARBA"/>
</dbReference>
<feature type="domain" description="AAA" evidence="17">
    <location>
        <begin position="558"/>
        <end position="685"/>
    </location>
</feature>
<name>A0A7I9VMH9_9BACT</name>
<evidence type="ECO:0000256" key="14">
    <source>
        <dbReference type="SAM" id="Coils"/>
    </source>
</evidence>
<dbReference type="GO" id="GO:0004713">
    <property type="term" value="F:protein tyrosine kinase activity"/>
    <property type="evidence" value="ECO:0007669"/>
    <property type="project" value="UniProtKB-KW"/>
</dbReference>
<keyword evidence="3" id="KW-1003">Cell membrane</keyword>
<dbReference type="Gene3D" id="3.40.50.300">
    <property type="entry name" value="P-loop containing nucleotide triphosphate hydrolases"/>
    <property type="match status" value="1"/>
</dbReference>
<dbReference type="EMBL" id="BJTG01000005">
    <property type="protein sequence ID" value="GEJ57613.1"/>
    <property type="molecule type" value="Genomic_DNA"/>
</dbReference>
<dbReference type="Pfam" id="PF23607">
    <property type="entry name" value="WZC_N"/>
    <property type="match status" value="1"/>
</dbReference>
<feature type="coiled-coil region" evidence="14">
    <location>
        <begin position="374"/>
        <end position="401"/>
    </location>
</feature>
<comment type="catalytic activity">
    <reaction evidence="13">
        <text>L-tyrosyl-[protein] + ATP = O-phospho-L-tyrosyl-[protein] + ADP + H(+)</text>
        <dbReference type="Rhea" id="RHEA:10596"/>
        <dbReference type="Rhea" id="RHEA-COMP:10136"/>
        <dbReference type="Rhea" id="RHEA-COMP:20101"/>
        <dbReference type="ChEBI" id="CHEBI:15378"/>
        <dbReference type="ChEBI" id="CHEBI:30616"/>
        <dbReference type="ChEBI" id="CHEBI:46858"/>
        <dbReference type="ChEBI" id="CHEBI:61978"/>
        <dbReference type="ChEBI" id="CHEBI:456216"/>
    </reaction>
</comment>
<evidence type="ECO:0000256" key="1">
    <source>
        <dbReference type="ARBA" id="ARBA00004429"/>
    </source>
</evidence>
<evidence type="ECO:0000256" key="15">
    <source>
        <dbReference type="SAM" id="MobiDB-lite"/>
    </source>
</evidence>
<dbReference type="Pfam" id="PF02706">
    <property type="entry name" value="Wzz"/>
    <property type="match status" value="1"/>
</dbReference>
<evidence type="ECO:0000259" key="16">
    <source>
        <dbReference type="Pfam" id="PF02706"/>
    </source>
</evidence>
<dbReference type="AlphaFoldDB" id="A0A7I9VMH9"/>
<dbReference type="FunFam" id="3.40.50.300:FF:000527">
    <property type="entry name" value="Tyrosine-protein kinase etk"/>
    <property type="match status" value="1"/>
</dbReference>
<feature type="domain" description="Polysaccharide chain length determinant N-terminal" evidence="16">
    <location>
        <begin position="41"/>
        <end position="124"/>
    </location>
</feature>
<dbReference type="Pfam" id="PF13614">
    <property type="entry name" value="AAA_31"/>
    <property type="match status" value="1"/>
</dbReference>
<comment type="caution">
    <text evidence="19">The sequence shown here is derived from an EMBL/GenBank/DDBJ whole genome shotgun (WGS) entry which is preliminary data.</text>
</comment>
<evidence type="ECO:0000256" key="10">
    <source>
        <dbReference type="ARBA" id="ARBA00022989"/>
    </source>
</evidence>
<dbReference type="CDD" id="cd05387">
    <property type="entry name" value="BY-kinase"/>
    <property type="match status" value="1"/>
</dbReference>
<dbReference type="SUPFAM" id="SSF52540">
    <property type="entry name" value="P-loop containing nucleoside triphosphate hydrolases"/>
    <property type="match status" value="1"/>
</dbReference>
<keyword evidence="12" id="KW-0829">Tyrosine-protein kinase</keyword>
<comment type="similarity">
    <text evidence="2">Belongs to the etk/wzc family.</text>
</comment>
<dbReference type="InterPro" id="IPR032807">
    <property type="entry name" value="GNVR"/>
</dbReference>
<evidence type="ECO:0000256" key="13">
    <source>
        <dbReference type="ARBA" id="ARBA00053015"/>
    </source>
</evidence>
<keyword evidence="6" id="KW-0812">Transmembrane</keyword>
<organism evidence="19 20">
    <name type="scientific">Anaeromyxobacter diazotrophicus</name>
    <dbReference type="NCBI Taxonomy" id="2590199"/>
    <lineage>
        <taxon>Bacteria</taxon>
        <taxon>Pseudomonadati</taxon>
        <taxon>Myxococcota</taxon>
        <taxon>Myxococcia</taxon>
        <taxon>Myxococcales</taxon>
        <taxon>Cystobacterineae</taxon>
        <taxon>Anaeromyxobacteraceae</taxon>
        <taxon>Anaeromyxobacter</taxon>
    </lineage>
</organism>
<evidence type="ECO:0000256" key="3">
    <source>
        <dbReference type="ARBA" id="ARBA00022475"/>
    </source>
</evidence>